<proteinExistence type="predicted"/>
<dbReference type="EMBL" id="RBIM01000001">
    <property type="protein sequence ID" value="RKR03596.1"/>
    <property type="molecule type" value="Genomic_DNA"/>
</dbReference>
<gene>
    <name evidence="1" type="ORF">C7435_0032</name>
</gene>
<evidence type="ECO:0000313" key="2">
    <source>
        <dbReference type="Proteomes" id="UP000273675"/>
    </source>
</evidence>
<name>A0A495DKZ1_9PROT</name>
<dbReference type="Pfam" id="PF06252">
    <property type="entry name" value="GemA"/>
    <property type="match status" value="1"/>
</dbReference>
<dbReference type="AlphaFoldDB" id="A0A495DKZ1"/>
<dbReference type="RefSeq" id="WP_121209577.1">
    <property type="nucleotide sequence ID" value="NZ_RBIM01000001.1"/>
</dbReference>
<dbReference type="OrthoDB" id="7353918at2"/>
<accession>A0A495DKZ1</accession>
<protein>
    <submittedName>
        <fullName evidence="1">Phage gp16-like protein</fullName>
    </submittedName>
</protein>
<reference evidence="1 2" key="1">
    <citation type="submission" date="2018-10" db="EMBL/GenBank/DDBJ databases">
        <title>Genomic Encyclopedia of Type Strains, Phase IV (KMG-IV): sequencing the most valuable type-strain genomes for metagenomic binning, comparative biology and taxonomic classification.</title>
        <authorList>
            <person name="Goeker M."/>
        </authorList>
    </citation>
    <scope>NUCLEOTIDE SEQUENCE [LARGE SCALE GENOMIC DNA]</scope>
    <source>
        <strain evidence="1 2">DSM 4734</strain>
    </source>
</reference>
<dbReference type="InterPro" id="IPR009363">
    <property type="entry name" value="Phage_Mu_Gp16"/>
</dbReference>
<dbReference type="Proteomes" id="UP000273675">
    <property type="component" value="Unassembled WGS sequence"/>
</dbReference>
<comment type="caution">
    <text evidence="1">The sequence shown here is derived from an EMBL/GenBank/DDBJ whole genome shotgun (WGS) entry which is preliminary data.</text>
</comment>
<evidence type="ECO:0000313" key="1">
    <source>
        <dbReference type="EMBL" id="RKR03596.1"/>
    </source>
</evidence>
<organism evidence="1 2">
    <name type="scientific">Maricaulis maris</name>
    <dbReference type="NCBI Taxonomy" id="74318"/>
    <lineage>
        <taxon>Bacteria</taxon>
        <taxon>Pseudomonadati</taxon>
        <taxon>Pseudomonadota</taxon>
        <taxon>Alphaproteobacteria</taxon>
        <taxon>Maricaulales</taxon>
        <taxon>Maricaulaceae</taxon>
        <taxon>Maricaulis</taxon>
    </lineage>
</organism>
<sequence>MSAIAAMHVAKKQLGLDEDSYRSVLQQVTGKTSAKDMSEGDRHRVLARFREMGFGTGSTARKGGLEGPYAKKLQALWIAGWNLGLVRDRKDSALVAFVRRQTGIDHVRFLHEPDDAAKAIEALKAWMAREAGVEWNPGRHAEAWACRPGYRIALAQFAILKQEMAKNMPTYVPTQADLTARNQTLTLWMQSRKYGTPATVIDTEWHAVMNELGRLLRDLKRAA</sequence>